<dbReference type="PANTHER" id="PTHR30472">
    <property type="entry name" value="FERRIC ENTEROBACTIN TRANSPORT SYSTEM PERMEASE PROTEIN"/>
    <property type="match status" value="1"/>
</dbReference>
<feature type="transmembrane region" description="Helical" evidence="8">
    <location>
        <begin position="307"/>
        <end position="326"/>
    </location>
</feature>
<name>A0A4R1PYS1_9FIRM</name>
<sequence length="363" mass="37942">MIQLRNSSKGTTDRHAGKNHRFLFLLAAMAIAASLSIVLAVCLGTVKIAPAEALQILLYKVFQLAPGDTVSPLSATHADIIWKLRLPRVLMAAIVGAGLAVCGTAMQSSVQNPLADPYILGISAGASLGATFSILIQAAAGGMGTAFWAFAGALAACLLVMTLSTIGGQMSTIKMILAGTIANALFIALSNCIVYLAGNAEGIRTVTFWTMGSLAAAKWHNLALPFAGVLAGCLFFLAQSRNLNTMLLGEEAAITLGIDLAKVRRNILIMTALVTGLIVATCGVIAFVGLIIPHIVRGFVGSDHRRLLPAVIVTGMLFLIWADVLARSILPSGELPIGIITAIIGAPFFLYILYKNSLGFAVK</sequence>
<dbReference type="SUPFAM" id="SSF81345">
    <property type="entry name" value="ABC transporter involved in vitamin B12 uptake, BtuC"/>
    <property type="match status" value="1"/>
</dbReference>
<keyword evidence="3" id="KW-0813">Transport</keyword>
<dbReference type="GO" id="GO:0033214">
    <property type="term" value="P:siderophore-iron import into cell"/>
    <property type="evidence" value="ECO:0007669"/>
    <property type="project" value="TreeGrafter"/>
</dbReference>
<feature type="transmembrane region" description="Helical" evidence="8">
    <location>
        <begin position="89"/>
        <end position="106"/>
    </location>
</feature>
<keyword evidence="6 8" id="KW-1133">Transmembrane helix</keyword>
<dbReference type="AlphaFoldDB" id="A0A4R1PYS1"/>
<dbReference type="Gene3D" id="1.10.3470.10">
    <property type="entry name" value="ABC transporter involved in vitamin B12 uptake, BtuC"/>
    <property type="match status" value="1"/>
</dbReference>
<feature type="transmembrane region" description="Helical" evidence="8">
    <location>
        <begin position="335"/>
        <end position="354"/>
    </location>
</feature>
<feature type="transmembrane region" description="Helical" evidence="8">
    <location>
        <begin position="218"/>
        <end position="238"/>
    </location>
</feature>
<gene>
    <name evidence="9" type="ORF">EV210_105300</name>
</gene>
<feature type="transmembrane region" description="Helical" evidence="8">
    <location>
        <begin position="146"/>
        <end position="164"/>
    </location>
</feature>
<dbReference type="PANTHER" id="PTHR30472:SF25">
    <property type="entry name" value="ABC TRANSPORTER PERMEASE PROTEIN MJ0876-RELATED"/>
    <property type="match status" value="1"/>
</dbReference>
<dbReference type="RefSeq" id="WP_132079074.1">
    <property type="nucleotide sequence ID" value="NZ_SLUI01000005.1"/>
</dbReference>
<dbReference type="InterPro" id="IPR037294">
    <property type="entry name" value="ABC_BtuC-like"/>
</dbReference>
<feature type="transmembrane region" description="Helical" evidence="8">
    <location>
        <begin position="267"/>
        <end position="295"/>
    </location>
</feature>
<keyword evidence="5 8" id="KW-0812">Transmembrane</keyword>
<dbReference type="Pfam" id="PF01032">
    <property type="entry name" value="FecCD"/>
    <property type="match status" value="1"/>
</dbReference>
<comment type="subcellular location">
    <subcellularLocation>
        <location evidence="1">Cell membrane</location>
        <topology evidence="1">Multi-pass membrane protein</topology>
    </subcellularLocation>
</comment>
<keyword evidence="7 8" id="KW-0472">Membrane</keyword>
<dbReference type="FunFam" id="1.10.3470.10:FF:000001">
    <property type="entry name" value="Vitamin B12 ABC transporter permease BtuC"/>
    <property type="match status" value="1"/>
</dbReference>
<evidence type="ECO:0000256" key="6">
    <source>
        <dbReference type="ARBA" id="ARBA00022989"/>
    </source>
</evidence>
<dbReference type="CDD" id="cd06550">
    <property type="entry name" value="TM_ABC_iron-siderophores_like"/>
    <property type="match status" value="1"/>
</dbReference>
<evidence type="ECO:0000256" key="1">
    <source>
        <dbReference type="ARBA" id="ARBA00004651"/>
    </source>
</evidence>
<evidence type="ECO:0000256" key="3">
    <source>
        <dbReference type="ARBA" id="ARBA00022448"/>
    </source>
</evidence>
<dbReference type="GO" id="GO:0005886">
    <property type="term" value="C:plasma membrane"/>
    <property type="evidence" value="ECO:0007669"/>
    <property type="project" value="UniProtKB-SubCell"/>
</dbReference>
<evidence type="ECO:0000256" key="8">
    <source>
        <dbReference type="SAM" id="Phobius"/>
    </source>
</evidence>
<comment type="caution">
    <text evidence="9">The sequence shown here is derived from an EMBL/GenBank/DDBJ whole genome shotgun (WGS) entry which is preliminary data.</text>
</comment>
<reference evidence="9 10" key="1">
    <citation type="submission" date="2019-03" db="EMBL/GenBank/DDBJ databases">
        <title>Genomic Encyclopedia of Type Strains, Phase IV (KMG-IV): sequencing the most valuable type-strain genomes for metagenomic binning, comparative biology and taxonomic classification.</title>
        <authorList>
            <person name="Goeker M."/>
        </authorList>
    </citation>
    <scope>NUCLEOTIDE SEQUENCE [LARGE SCALE GENOMIC DNA]</scope>
    <source>
        <strain evidence="9 10">DSM 15969</strain>
    </source>
</reference>
<dbReference type="EMBL" id="SLUI01000005">
    <property type="protein sequence ID" value="TCL37859.1"/>
    <property type="molecule type" value="Genomic_DNA"/>
</dbReference>
<keyword evidence="10" id="KW-1185">Reference proteome</keyword>
<comment type="similarity">
    <text evidence="2">Belongs to the binding-protein-dependent transport system permease family. FecCD subfamily.</text>
</comment>
<feature type="transmembrane region" description="Helical" evidence="8">
    <location>
        <begin position="176"/>
        <end position="198"/>
    </location>
</feature>
<evidence type="ECO:0000256" key="7">
    <source>
        <dbReference type="ARBA" id="ARBA00023136"/>
    </source>
</evidence>
<dbReference type="OrthoDB" id="9792889at2"/>
<dbReference type="GO" id="GO:0022857">
    <property type="term" value="F:transmembrane transporter activity"/>
    <property type="evidence" value="ECO:0007669"/>
    <property type="project" value="InterPro"/>
</dbReference>
<protein>
    <submittedName>
        <fullName evidence="9">Iron complex transport system permease protein</fullName>
    </submittedName>
</protein>
<evidence type="ECO:0000256" key="2">
    <source>
        <dbReference type="ARBA" id="ARBA00007935"/>
    </source>
</evidence>
<dbReference type="Proteomes" id="UP000295063">
    <property type="component" value="Unassembled WGS sequence"/>
</dbReference>
<organism evidence="9 10">
    <name type="scientific">Anaerospora hongkongensis</name>
    <dbReference type="NCBI Taxonomy" id="244830"/>
    <lineage>
        <taxon>Bacteria</taxon>
        <taxon>Bacillati</taxon>
        <taxon>Bacillota</taxon>
        <taxon>Negativicutes</taxon>
        <taxon>Selenomonadales</taxon>
        <taxon>Sporomusaceae</taxon>
        <taxon>Anaerospora</taxon>
    </lineage>
</organism>
<evidence type="ECO:0000313" key="9">
    <source>
        <dbReference type="EMBL" id="TCL37859.1"/>
    </source>
</evidence>
<evidence type="ECO:0000256" key="5">
    <source>
        <dbReference type="ARBA" id="ARBA00022692"/>
    </source>
</evidence>
<evidence type="ECO:0000313" key="10">
    <source>
        <dbReference type="Proteomes" id="UP000295063"/>
    </source>
</evidence>
<feature type="transmembrane region" description="Helical" evidence="8">
    <location>
        <begin position="118"/>
        <end position="140"/>
    </location>
</feature>
<accession>A0A4R1PYS1</accession>
<feature type="transmembrane region" description="Helical" evidence="8">
    <location>
        <begin position="21"/>
        <end position="46"/>
    </location>
</feature>
<evidence type="ECO:0000256" key="4">
    <source>
        <dbReference type="ARBA" id="ARBA00022475"/>
    </source>
</evidence>
<keyword evidence="4" id="KW-1003">Cell membrane</keyword>
<dbReference type="InterPro" id="IPR000522">
    <property type="entry name" value="ABC_transptr_permease_BtuC"/>
</dbReference>
<proteinExistence type="inferred from homology"/>